<dbReference type="GO" id="GO:0046872">
    <property type="term" value="F:metal ion binding"/>
    <property type="evidence" value="ECO:0007669"/>
    <property type="project" value="UniProtKB-KW"/>
</dbReference>
<dbReference type="PANTHER" id="PTHR32494:SF19">
    <property type="entry name" value="ALLANTOATE DEIMINASE-RELATED"/>
    <property type="match status" value="1"/>
</dbReference>
<dbReference type="EMBL" id="FNBW01000009">
    <property type="protein sequence ID" value="SDG04106.1"/>
    <property type="molecule type" value="Genomic_DNA"/>
</dbReference>
<dbReference type="InterPro" id="IPR036264">
    <property type="entry name" value="Bact_exopeptidase_dim_dom"/>
</dbReference>
<feature type="binding site" evidence="7">
    <location>
        <position position="88"/>
    </location>
    <ligand>
        <name>Zn(2+)</name>
        <dbReference type="ChEBI" id="CHEBI:29105"/>
        <label>2</label>
    </ligand>
</feature>
<dbReference type="GO" id="GO:0016813">
    <property type="term" value="F:hydrolase activity, acting on carbon-nitrogen (but not peptide) bonds, in linear amidines"/>
    <property type="evidence" value="ECO:0007669"/>
    <property type="project" value="InterPro"/>
</dbReference>
<evidence type="ECO:0000313" key="10">
    <source>
        <dbReference type="Proteomes" id="UP000198615"/>
    </source>
</evidence>
<evidence type="ECO:0000259" key="8">
    <source>
        <dbReference type="Pfam" id="PF07687"/>
    </source>
</evidence>
<keyword evidence="4 7" id="KW-0479">Metal-binding</keyword>
<dbReference type="OrthoDB" id="9808195at2"/>
<gene>
    <name evidence="9" type="ORF">SAMN05660686_03165</name>
</gene>
<evidence type="ECO:0000256" key="4">
    <source>
        <dbReference type="ARBA" id="ARBA00022723"/>
    </source>
</evidence>
<dbReference type="InterPro" id="IPR011650">
    <property type="entry name" value="Peptidase_M20_dimer"/>
</dbReference>
<keyword evidence="5 9" id="KW-0378">Hydrolase</keyword>
<feature type="binding site" evidence="7">
    <location>
        <position position="185"/>
    </location>
    <ligand>
        <name>Zn(2+)</name>
        <dbReference type="ChEBI" id="CHEBI:29105"/>
        <label>1</label>
    </ligand>
</feature>
<evidence type="ECO:0000256" key="6">
    <source>
        <dbReference type="ARBA" id="ARBA00023211"/>
    </source>
</evidence>
<comment type="caution">
    <text evidence="9">The sequence shown here is derived from an EMBL/GenBank/DDBJ whole genome shotgun (WGS) entry which is preliminary data.</text>
</comment>
<keyword evidence="6" id="KW-0464">Manganese</keyword>
<dbReference type="InterPro" id="IPR002933">
    <property type="entry name" value="Peptidase_M20"/>
</dbReference>
<evidence type="ECO:0000256" key="3">
    <source>
        <dbReference type="ARBA" id="ARBA00011738"/>
    </source>
</evidence>
<dbReference type="Gene3D" id="3.30.70.360">
    <property type="match status" value="1"/>
</dbReference>
<feature type="binding site" evidence="7">
    <location>
        <position position="379"/>
    </location>
    <ligand>
        <name>Zn(2+)</name>
        <dbReference type="ChEBI" id="CHEBI:29105"/>
        <label>2</label>
    </ligand>
</feature>
<dbReference type="CDD" id="cd03884">
    <property type="entry name" value="M20_bAS"/>
    <property type="match status" value="1"/>
</dbReference>
<proteinExistence type="inferred from homology"/>
<keyword evidence="10" id="KW-1185">Reference proteome</keyword>
<dbReference type="SUPFAM" id="SSF53187">
    <property type="entry name" value="Zn-dependent exopeptidases"/>
    <property type="match status" value="1"/>
</dbReference>
<evidence type="ECO:0000256" key="5">
    <source>
        <dbReference type="ARBA" id="ARBA00022801"/>
    </source>
</evidence>
<dbReference type="Pfam" id="PF07687">
    <property type="entry name" value="M20_dimer"/>
    <property type="match status" value="1"/>
</dbReference>
<dbReference type="Proteomes" id="UP000198615">
    <property type="component" value="Unassembled WGS sequence"/>
</dbReference>
<evidence type="ECO:0000313" key="9">
    <source>
        <dbReference type="EMBL" id="SDG04106.1"/>
    </source>
</evidence>
<dbReference type="AlphaFoldDB" id="A0A8G2BJD9"/>
<feature type="binding site" evidence="7">
    <location>
        <position position="123"/>
    </location>
    <ligand>
        <name>Zn(2+)</name>
        <dbReference type="ChEBI" id="CHEBI:29105"/>
        <label>2</label>
    </ligand>
</feature>
<dbReference type="Pfam" id="PF01546">
    <property type="entry name" value="Peptidase_M20"/>
    <property type="match status" value="1"/>
</dbReference>
<comment type="cofactor">
    <cofactor evidence="1">
        <name>Mn(2+)</name>
        <dbReference type="ChEBI" id="CHEBI:29035"/>
    </cofactor>
</comment>
<keyword evidence="7" id="KW-0862">Zinc</keyword>
<dbReference type="RefSeq" id="WP_093151661.1">
    <property type="nucleotide sequence ID" value="NZ_FNBW01000009.1"/>
</dbReference>
<dbReference type="InterPro" id="IPR010158">
    <property type="entry name" value="Amidase_Cbmase"/>
</dbReference>
<comment type="similarity">
    <text evidence="2">Belongs to the peptidase M20 family.</text>
</comment>
<dbReference type="SUPFAM" id="SSF55031">
    <property type="entry name" value="Bacterial exopeptidase dimerisation domain"/>
    <property type="match status" value="1"/>
</dbReference>
<accession>A0A8G2BJD9</accession>
<comment type="cofactor">
    <cofactor evidence="7">
        <name>Zn(2+)</name>
        <dbReference type="ChEBI" id="CHEBI:29105"/>
    </cofactor>
    <text evidence="7">Binds 2 Zn(2+) ions per subunit.</text>
</comment>
<evidence type="ECO:0000256" key="1">
    <source>
        <dbReference type="ARBA" id="ARBA00001936"/>
    </source>
</evidence>
<evidence type="ECO:0000256" key="7">
    <source>
        <dbReference type="PIRSR" id="PIRSR001235-1"/>
    </source>
</evidence>
<protein>
    <submittedName>
        <fullName evidence="9">N-carbamoyl-L-amino-acid hydrolase</fullName>
    </submittedName>
</protein>
<reference evidence="9 10" key="1">
    <citation type="submission" date="2016-10" db="EMBL/GenBank/DDBJ databases">
        <authorList>
            <person name="Varghese N."/>
            <person name="Submissions S."/>
        </authorList>
    </citation>
    <scope>NUCLEOTIDE SEQUENCE [LARGE SCALE GENOMIC DNA]</scope>
    <source>
        <strain evidence="9 10">DSM 18839</strain>
    </source>
</reference>
<feature type="domain" description="Peptidase M20 dimerisation" evidence="8">
    <location>
        <begin position="206"/>
        <end position="306"/>
    </location>
</feature>
<feature type="binding site" evidence="7">
    <location>
        <position position="77"/>
    </location>
    <ligand>
        <name>Zn(2+)</name>
        <dbReference type="ChEBI" id="CHEBI:29105"/>
        <label>1</label>
    </ligand>
</feature>
<comment type="subunit">
    <text evidence="3">Homodimer.</text>
</comment>
<feature type="binding site" evidence="7">
    <location>
        <position position="88"/>
    </location>
    <ligand>
        <name>Zn(2+)</name>
        <dbReference type="ChEBI" id="CHEBI:29105"/>
        <label>1</label>
    </ligand>
</feature>
<sequence>MLEINADRLLADFYDLRKIGTFKTGVHRPTLSADDIRSRHWLVDKLRAIGHEAEIDGIANVIGRAPGKGPHILAGSHIETQNEAGWLDGALGVLYALEAARAVAESGAYGESGVDVIAFADEEGHFSDMPGSNSWVGQLTEETIDQAVDRTHGLPLREALDKAGLTGKPRRQMERERYLCFLEAHIEQGGWLEANDLTIGVVTSIVGSWQYRIVIEGQQNHAGTTMMKMRRDAGVAATRLLQAIETEFPKIAAELSVWTTGRITLDPGAPAIVPGGAEILFQFRDADPAVLDRMHAKLEELIKAEDTNGPCDVRLEIVSITKPALMDETLKAAFTASAERVCPGKHTLMPSGAGHDARTLAPYIPCAMLFVPSINGVSHHWSENTSDADIIAGARVFAGAVGDLLAAAKG</sequence>
<organism evidence="9 10">
    <name type="scientific">Thalassobaculum litoreum DSM 18839</name>
    <dbReference type="NCBI Taxonomy" id="1123362"/>
    <lineage>
        <taxon>Bacteria</taxon>
        <taxon>Pseudomonadati</taxon>
        <taxon>Pseudomonadota</taxon>
        <taxon>Alphaproteobacteria</taxon>
        <taxon>Rhodospirillales</taxon>
        <taxon>Thalassobaculaceae</taxon>
        <taxon>Thalassobaculum</taxon>
    </lineage>
</organism>
<name>A0A8G2BJD9_9PROT</name>
<dbReference type="PIRSF" id="PIRSF001235">
    <property type="entry name" value="Amidase_carbamoylase"/>
    <property type="match status" value="1"/>
</dbReference>
<dbReference type="NCBIfam" id="TIGR01879">
    <property type="entry name" value="hydantase"/>
    <property type="match status" value="1"/>
</dbReference>
<evidence type="ECO:0000256" key="2">
    <source>
        <dbReference type="ARBA" id="ARBA00006153"/>
    </source>
</evidence>
<dbReference type="Gene3D" id="3.40.630.10">
    <property type="entry name" value="Zn peptidases"/>
    <property type="match status" value="1"/>
</dbReference>
<dbReference type="PANTHER" id="PTHR32494">
    <property type="entry name" value="ALLANTOATE DEIMINASE-RELATED"/>
    <property type="match status" value="1"/>
</dbReference>